<dbReference type="RefSeq" id="WP_048099644.1">
    <property type="nucleotide sequence ID" value="NZ_JFZT01000039.1"/>
</dbReference>
<gene>
    <name evidence="1" type="ORF">CM19_06295</name>
</gene>
<sequence length="95" mass="10842">MSSIKEVYKSKVDYRIMEIANSSPSTEILATVILNSPPSEDIIKQVGDVKVEKTFNFMQTIKVRGKAKDVVSLAEKEFVTYIMLDEILVKNEEWI</sequence>
<dbReference type="EMBL" id="JFZT01000039">
    <property type="protein sequence ID" value="EZQ06968.1"/>
    <property type="molecule type" value="Genomic_DNA"/>
</dbReference>
<comment type="caution">
    <text evidence="1">The sequence shown here is derived from an EMBL/GenBank/DDBJ whole genome shotgun (WGS) entry which is preliminary data.</text>
</comment>
<dbReference type="Proteomes" id="UP000024332">
    <property type="component" value="Unassembled WGS sequence"/>
</dbReference>
<name>A0A031LMU8_9CREN</name>
<organism evidence="1 2">
    <name type="scientific">Candidatus Acidianus copahuensis</name>
    <dbReference type="NCBI Taxonomy" id="1160895"/>
    <lineage>
        <taxon>Archaea</taxon>
        <taxon>Thermoproteota</taxon>
        <taxon>Thermoprotei</taxon>
        <taxon>Sulfolobales</taxon>
        <taxon>Sulfolobaceae</taxon>
        <taxon>Acidianus</taxon>
    </lineage>
</organism>
<reference evidence="1 2" key="1">
    <citation type="submission" date="2014-03" db="EMBL/GenBank/DDBJ databases">
        <title>Draft genome sequence of the novel thermoacidophilic archaea Acidianus copahuensis ALE1 strain, isolated from Copahue volcanic area in Neuquen Argentina.</title>
        <authorList>
            <person name="Urbieta M.S."/>
            <person name="Rascovan N."/>
            <person name="Castro C."/>
            <person name="Revale S."/>
            <person name="Giaveno M.A."/>
            <person name="Vazquez M.P."/>
            <person name="Donati E.R."/>
        </authorList>
    </citation>
    <scope>NUCLEOTIDE SEQUENCE [LARGE SCALE GENOMIC DNA]</scope>
    <source>
        <strain evidence="1 2">ALE1</strain>
    </source>
</reference>
<dbReference type="OrthoDB" id="36027at2157"/>
<dbReference type="STRING" id="1160895.CM19_06295"/>
<evidence type="ECO:0000313" key="2">
    <source>
        <dbReference type="Proteomes" id="UP000024332"/>
    </source>
</evidence>
<evidence type="ECO:0000313" key="1">
    <source>
        <dbReference type="EMBL" id="EZQ06968.1"/>
    </source>
</evidence>
<dbReference type="AlphaFoldDB" id="A0A031LMU8"/>
<protein>
    <submittedName>
        <fullName evidence="1">Uncharacterized protein</fullName>
    </submittedName>
</protein>
<proteinExistence type="predicted"/>
<accession>A0A031LMU8</accession>
<keyword evidence="2" id="KW-1185">Reference proteome</keyword>